<name>A0ABW4GBJ8_9ACTN</name>
<dbReference type="EMBL" id="JBHUCM010000018">
    <property type="protein sequence ID" value="MFD1539850.1"/>
    <property type="molecule type" value="Genomic_DNA"/>
</dbReference>
<evidence type="ECO:0000313" key="1">
    <source>
        <dbReference type="EMBL" id="MFD1539850.1"/>
    </source>
</evidence>
<proteinExistence type="predicted"/>
<sequence length="59" mass="6545">MHDEKDGLLLLEYLGGSALTALELGLERIERGVYRLWVPRAEVTGIHEEAVPLDAGDRT</sequence>
<organism evidence="1 2">
    <name type="scientific">Nonomuraea guangzhouensis</name>
    <dbReference type="NCBI Taxonomy" id="1291555"/>
    <lineage>
        <taxon>Bacteria</taxon>
        <taxon>Bacillati</taxon>
        <taxon>Actinomycetota</taxon>
        <taxon>Actinomycetes</taxon>
        <taxon>Streptosporangiales</taxon>
        <taxon>Streptosporangiaceae</taxon>
        <taxon>Nonomuraea</taxon>
    </lineage>
</organism>
<accession>A0ABW4GBJ8</accession>
<protein>
    <submittedName>
        <fullName evidence="1">Uncharacterized protein</fullName>
    </submittedName>
</protein>
<keyword evidence="2" id="KW-1185">Reference proteome</keyword>
<gene>
    <name evidence="1" type="ORF">ACFSJ0_22550</name>
</gene>
<comment type="caution">
    <text evidence="1">The sequence shown here is derived from an EMBL/GenBank/DDBJ whole genome shotgun (WGS) entry which is preliminary data.</text>
</comment>
<dbReference type="RefSeq" id="WP_246652559.1">
    <property type="nucleotide sequence ID" value="NZ_JAHKRM010000018.1"/>
</dbReference>
<reference evidence="2" key="1">
    <citation type="journal article" date="2019" name="Int. J. Syst. Evol. Microbiol.">
        <title>The Global Catalogue of Microorganisms (GCM) 10K type strain sequencing project: providing services to taxonomists for standard genome sequencing and annotation.</title>
        <authorList>
            <consortium name="The Broad Institute Genomics Platform"/>
            <consortium name="The Broad Institute Genome Sequencing Center for Infectious Disease"/>
            <person name="Wu L."/>
            <person name="Ma J."/>
        </authorList>
    </citation>
    <scope>NUCLEOTIDE SEQUENCE [LARGE SCALE GENOMIC DNA]</scope>
    <source>
        <strain evidence="2">CGMCC 1.15399</strain>
    </source>
</reference>
<evidence type="ECO:0000313" key="2">
    <source>
        <dbReference type="Proteomes" id="UP001597097"/>
    </source>
</evidence>
<dbReference type="Proteomes" id="UP001597097">
    <property type="component" value="Unassembled WGS sequence"/>
</dbReference>